<gene>
    <name evidence="2" type="ORF">A3K89_14870</name>
</gene>
<comment type="caution">
    <text evidence="2">The sequence shown here is derived from an EMBL/GenBank/DDBJ whole genome shotgun (WGS) entry which is preliminary data.</text>
</comment>
<evidence type="ECO:0008006" key="4">
    <source>
        <dbReference type="Google" id="ProtNLM"/>
    </source>
</evidence>
<feature type="region of interest" description="Disordered" evidence="1">
    <location>
        <begin position="140"/>
        <end position="170"/>
    </location>
</feature>
<proteinExistence type="predicted"/>
<evidence type="ECO:0000313" key="3">
    <source>
        <dbReference type="Proteomes" id="UP000077519"/>
    </source>
</evidence>
<name>A0A177YPJ2_9NOCA</name>
<dbReference type="EMBL" id="LVHI01000002">
    <property type="protein sequence ID" value="OAK56898.1"/>
    <property type="molecule type" value="Genomic_DNA"/>
</dbReference>
<keyword evidence="3" id="KW-1185">Reference proteome</keyword>
<dbReference type="RefSeq" id="WP_068421099.1">
    <property type="nucleotide sequence ID" value="NZ_LVHI01000002.1"/>
</dbReference>
<dbReference type="InterPro" id="IPR040701">
    <property type="entry name" value="Bact_RF_family2"/>
</dbReference>
<sequence>MQTHRFRALVDEPGPFATVYYDDTHTSEDASAVAELTARAVVEELEERGADASLTGAIETAMTVATPPSGPSGRVVIAGRNGVLVDEHLVRPAVKTEVRVSDLPYLVPIVEHGVESVAYAVALVDHEGADLTLHSEDGETWTTSVDGDGYPVHKASSAETAGYGDPQPRAEEAARKNLRAVAAELDTAVDRYDVGAVFVGGDARARAELLEHVADRVRERAVTIDGASRSAGAGTQATRDKIDEEFARRRLAAVDAAVQRFHQYEGTGRAAQGVEGVSSALRSGNVDTLIVGDLGQRTVVSADGMVAADVDALSEYGASDAQTVPADEAVVAAAVRVGASIVRTDERFTPEDGVAAVLRYDEFSSADAGVR</sequence>
<reference evidence="2 3" key="1">
    <citation type="submission" date="2016-03" db="EMBL/GenBank/DDBJ databases">
        <title>Genome sequence of Rhodococcus kyotonensis KB10.</title>
        <authorList>
            <person name="Jeong H."/>
            <person name="Hong C.E."/>
            <person name="Jo S.H."/>
            <person name="Park J.M."/>
        </authorList>
    </citation>
    <scope>NUCLEOTIDE SEQUENCE [LARGE SCALE GENOMIC DNA]</scope>
    <source>
        <strain evidence="2 3">KB10</strain>
    </source>
</reference>
<dbReference type="Pfam" id="PF18844">
    <property type="entry name" value="baeRF_family2"/>
    <property type="match status" value="1"/>
</dbReference>
<dbReference type="Proteomes" id="UP000077519">
    <property type="component" value="Unassembled WGS sequence"/>
</dbReference>
<dbReference type="AlphaFoldDB" id="A0A177YPJ2"/>
<accession>A0A177YPJ2</accession>
<organism evidence="2 3">
    <name type="scientific">Rhodococcoides kyotonense</name>
    <dbReference type="NCBI Taxonomy" id="398843"/>
    <lineage>
        <taxon>Bacteria</taxon>
        <taxon>Bacillati</taxon>
        <taxon>Actinomycetota</taxon>
        <taxon>Actinomycetes</taxon>
        <taxon>Mycobacteriales</taxon>
        <taxon>Nocardiaceae</taxon>
        <taxon>Rhodococcoides</taxon>
    </lineage>
</organism>
<evidence type="ECO:0000313" key="2">
    <source>
        <dbReference type="EMBL" id="OAK56898.1"/>
    </source>
</evidence>
<evidence type="ECO:0000256" key="1">
    <source>
        <dbReference type="SAM" id="MobiDB-lite"/>
    </source>
</evidence>
<protein>
    <recommendedName>
        <fullName evidence="4">Peptide chain release factor 1</fullName>
    </recommendedName>
</protein>